<name>A0ABC8T2Z1_9AQUA</name>
<dbReference type="Pfam" id="PF17286">
    <property type="entry name" value="PRMT5_C"/>
    <property type="match status" value="1"/>
</dbReference>
<dbReference type="EMBL" id="CAUOFW020004092">
    <property type="protein sequence ID" value="CAK9163786.1"/>
    <property type="molecule type" value="Genomic_DNA"/>
</dbReference>
<dbReference type="Proteomes" id="UP001642360">
    <property type="component" value="Unassembled WGS sequence"/>
</dbReference>
<gene>
    <name evidence="3" type="ORF">ILEXP_LOCUS32847</name>
</gene>
<accession>A0ABC8T2Z1</accession>
<evidence type="ECO:0000259" key="2">
    <source>
        <dbReference type="Pfam" id="PF17286"/>
    </source>
</evidence>
<comment type="caution">
    <text evidence="3">The sequence shown here is derived from an EMBL/GenBank/DDBJ whole genome shotgun (WGS) entry which is preliminary data.</text>
</comment>
<dbReference type="PANTHER" id="PTHR10738">
    <property type="entry name" value="PROTEIN ARGININE N-METHYLTRANSFERASE 5"/>
    <property type="match status" value="1"/>
</dbReference>
<keyword evidence="4" id="KW-1185">Reference proteome</keyword>
<dbReference type="PANTHER" id="PTHR10738:SF0">
    <property type="entry name" value="PROTEIN ARGININE N-METHYLTRANSFERASE 5"/>
    <property type="match status" value="1"/>
</dbReference>
<keyword evidence="1" id="KW-0949">S-adenosyl-L-methionine</keyword>
<organism evidence="3 4">
    <name type="scientific">Ilex paraguariensis</name>
    <name type="common">yerba mate</name>
    <dbReference type="NCBI Taxonomy" id="185542"/>
    <lineage>
        <taxon>Eukaryota</taxon>
        <taxon>Viridiplantae</taxon>
        <taxon>Streptophyta</taxon>
        <taxon>Embryophyta</taxon>
        <taxon>Tracheophyta</taxon>
        <taxon>Spermatophyta</taxon>
        <taxon>Magnoliopsida</taxon>
        <taxon>eudicotyledons</taxon>
        <taxon>Gunneridae</taxon>
        <taxon>Pentapetalae</taxon>
        <taxon>asterids</taxon>
        <taxon>campanulids</taxon>
        <taxon>Aquifoliales</taxon>
        <taxon>Aquifoliaceae</taxon>
        <taxon>Ilex</taxon>
    </lineage>
</organism>
<dbReference type="AlphaFoldDB" id="A0ABC8T2Z1"/>
<evidence type="ECO:0000313" key="4">
    <source>
        <dbReference type="Proteomes" id="UP001642360"/>
    </source>
</evidence>
<feature type="domain" description="PRMT5 oligomerisation" evidence="2">
    <location>
        <begin position="38"/>
        <end position="119"/>
    </location>
</feature>
<reference evidence="3 4" key="1">
    <citation type="submission" date="2024-02" db="EMBL/GenBank/DDBJ databases">
        <authorList>
            <person name="Vignale AGUSTIN F."/>
            <person name="Sosa J E."/>
            <person name="Modenutti C."/>
        </authorList>
    </citation>
    <scope>NUCLEOTIDE SEQUENCE [LARGE SCALE GENOMIC DNA]</scope>
</reference>
<sequence>MISCFWGEQCCRFRDGIYSDLYKRPLYGTRHSTRIGGYTSFIQPVTASKLYNDVKSHKDLVHFETAYVVKLHRVARLSPSQPVFTFTHPNYSTKKSNHRYKKLQFEISRDTGSAMVHGMWFQSFGNLTFMLYM</sequence>
<dbReference type="Gene3D" id="2.70.160.11">
    <property type="entry name" value="Hnrnp arginine n-methyltransferase1"/>
    <property type="match status" value="1"/>
</dbReference>
<dbReference type="InterPro" id="IPR025799">
    <property type="entry name" value="Arg_MeTrfase"/>
</dbReference>
<dbReference type="InterPro" id="IPR035248">
    <property type="entry name" value="PRMT5_C"/>
</dbReference>
<protein>
    <recommendedName>
        <fullName evidence="2">PRMT5 oligomerisation domain-containing protein</fullName>
    </recommendedName>
</protein>
<proteinExistence type="predicted"/>
<evidence type="ECO:0000313" key="3">
    <source>
        <dbReference type="EMBL" id="CAK9163786.1"/>
    </source>
</evidence>
<evidence type="ECO:0000256" key="1">
    <source>
        <dbReference type="ARBA" id="ARBA00022691"/>
    </source>
</evidence>